<dbReference type="InterPro" id="IPR019757">
    <property type="entry name" value="Pept_S26A_signal_pept_1_Lys-AS"/>
</dbReference>
<evidence type="ECO:0000256" key="6">
    <source>
        <dbReference type="PIRSR" id="PIRSR600223-1"/>
    </source>
</evidence>
<dbReference type="InterPro" id="IPR000223">
    <property type="entry name" value="Pept_S26A_signal_pept_1"/>
</dbReference>
<dbReference type="PRINTS" id="PR00727">
    <property type="entry name" value="LEADERPTASE"/>
</dbReference>
<comment type="similarity">
    <text evidence="3 7">Belongs to the peptidase S26 family.</text>
</comment>
<dbReference type="Proteomes" id="UP000313312">
    <property type="component" value="Unassembled WGS sequence"/>
</dbReference>
<comment type="subcellular location">
    <subcellularLocation>
        <location evidence="2">Cell membrane</location>
        <topology evidence="2">Single-pass type II membrane protein</topology>
    </subcellularLocation>
    <subcellularLocation>
        <location evidence="7">Membrane</location>
        <topology evidence="7">Single-pass type II membrane protein</topology>
    </subcellularLocation>
</comment>
<dbReference type="InterPro" id="IPR019533">
    <property type="entry name" value="Peptidase_S26"/>
</dbReference>
<dbReference type="EMBL" id="QFCR01000007">
    <property type="protein sequence ID" value="TNK90559.1"/>
    <property type="molecule type" value="Genomic_DNA"/>
</dbReference>
<dbReference type="SUPFAM" id="SSF51306">
    <property type="entry name" value="LexA/Signal peptidase"/>
    <property type="match status" value="1"/>
</dbReference>
<keyword evidence="7" id="KW-0812">Transmembrane</keyword>
<dbReference type="Pfam" id="PF10502">
    <property type="entry name" value="Peptidase_S26"/>
    <property type="match status" value="1"/>
</dbReference>
<dbReference type="PANTHER" id="PTHR43390">
    <property type="entry name" value="SIGNAL PEPTIDASE I"/>
    <property type="match status" value="1"/>
</dbReference>
<feature type="active site" evidence="6">
    <location>
        <position position="94"/>
    </location>
</feature>
<dbReference type="CDD" id="cd06530">
    <property type="entry name" value="S26_SPase_I"/>
    <property type="match status" value="1"/>
</dbReference>
<feature type="active site" evidence="6">
    <location>
        <position position="38"/>
    </location>
</feature>
<dbReference type="NCBIfam" id="TIGR02227">
    <property type="entry name" value="sigpep_I_bact"/>
    <property type="match status" value="1"/>
</dbReference>
<reference evidence="9 10" key="1">
    <citation type="submission" date="2018-05" db="EMBL/GenBank/DDBJ databases">
        <title>Lactobacillus sanfranciscensis Ah4 draft denome sequence.</title>
        <authorList>
            <person name="Zhang G."/>
        </authorList>
    </citation>
    <scope>NUCLEOTIDE SEQUENCE [LARGE SCALE GENOMIC DNA]</scope>
    <source>
        <strain evidence="9 10">Ah4</strain>
    </source>
</reference>
<dbReference type="PANTHER" id="PTHR43390:SF1">
    <property type="entry name" value="CHLOROPLAST PROCESSING PEPTIDASE"/>
    <property type="match status" value="1"/>
</dbReference>
<comment type="catalytic activity">
    <reaction evidence="1 7">
        <text>Cleavage of hydrophobic, N-terminal signal or leader sequences from secreted and periplasmic proteins.</text>
        <dbReference type="EC" id="3.4.21.89"/>
    </reaction>
</comment>
<keyword evidence="7" id="KW-0472">Membrane</keyword>
<dbReference type="PROSITE" id="PS00760">
    <property type="entry name" value="SPASE_I_2"/>
    <property type="match status" value="1"/>
</dbReference>
<evidence type="ECO:0000256" key="1">
    <source>
        <dbReference type="ARBA" id="ARBA00000677"/>
    </source>
</evidence>
<feature type="transmembrane region" description="Helical" evidence="7">
    <location>
        <begin position="7"/>
        <end position="24"/>
    </location>
</feature>
<dbReference type="AlphaFoldDB" id="A0A5C4TJA2"/>
<dbReference type="OMA" id="IEPRWIP"/>
<dbReference type="GO" id="GO:0004252">
    <property type="term" value="F:serine-type endopeptidase activity"/>
    <property type="evidence" value="ECO:0007669"/>
    <property type="project" value="InterPro"/>
</dbReference>
<protein>
    <recommendedName>
        <fullName evidence="4 7">Signal peptidase I</fullName>
        <ecNumber evidence="4 7">3.4.21.89</ecNumber>
    </recommendedName>
</protein>
<comment type="caution">
    <text evidence="9">The sequence shown here is derived from an EMBL/GenBank/DDBJ whole genome shotgun (WGS) entry which is preliminary data.</text>
</comment>
<organism evidence="9 10">
    <name type="scientific">Fructilactobacillus sanfranciscensis</name>
    <name type="common">Lactobacillus sanfranciscensis</name>
    <dbReference type="NCBI Taxonomy" id="1625"/>
    <lineage>
        <taxon>Bacteria</taxon>
        <taxon>Bacillati</taxon>
        <taxon>Bacillota</taxon>
        <taxon>Bacilli</taxon>
        <taxon>Lactobacillales</taxon>
        <taxon>Lactobacillaceae</taxon>
        <taxon>Fructilactobacillus</taxon>
    </lineage>
</organism>
<evidence type="ECO:0000256" key="3">
    <source>
        <dbReference type="ARBA" id="ARBA00009370"/>
    </source>
</evidence>
<evidence type="ECO:0000256" key="4">
    <source>
        <dbReference type="ARBA" id="ARBA00013208"/>
    </source>
</evidence>
<accession>A0A5C4TJA2</accession>
<evidence type="ECO:0000259" key="8">
    <source>
        <dbReference type="Pfam" id="PF10502"/>
    </source>
</evidence>
<dbReference type="EC" id="3.4.21.89" evidence="4 7"/>
<dbReference type="PROSITE" id="PS00761">
    <property type="entry name" value="SPASE_I_3"/>
    <property type="match status" value="1"/>
</dbReference>
<dbReference type="InterPro" id="IPR036286">
    <property type="entry name" value="LexA/Signal_pep-like_sf"/>
</dbReference>
<name>A0A5C4TJA2_FRUSA</name>
<gene>
    <name evidence="9" type="primary">lepB</name>
    <name evidence="9" type="ORF">DID87_03185</name>
</gene>
<proteinExistence type="inferred from homology"/>
<feature type="domain" description="Peptidase S26" evidence="8">
    <location>
        <begin position="8"/>
        <end position="194"/>
    </location>
</feature>
<dbReference type="RefSeq" id="WP_014082542.1">
    <property type="nucleotide sequence ID" value="NZ_CP118925.1"/>
</dbReference>
<keyword evidence="7" id="KW-0645">Protease</keyword>
<evidence type="ECO:0000256" key="5">
    <source>
        <dbReference type="ARBA" id="ARBA00022801"/>
    </source>
</evidence>
<dbReference type="GeneID" id="93161271"/>
<evidence type="ECO:0000313" key="9">
    <source>
        <dbReference type="EMBL" id="TNK90559.1"/>
    </source>
</evidence>
<dbReference type="GO" id="GO:0006465">
    <property type="term" value="P:signal peptide processing"/>
    <property type="evidence" value="ECO:0007669"/>
    <property type="project" value="InterPro"/>
</dbReference>
<dbReference type="GO" id="GO:0005886">
    <property type="term" value="C:plasma membrane"/>
    <property type="evidence" value="ECO:0007669"/>
    <property type="project" value="UniProtKB-SubCell"/>
</dbReference>
<evidence type="ECO:0000256" key="7">
    <source>
        <dbReference type="RuleBase" id="RU362042"/>
    </source>
</evidence>
<evidence type="ECO:0000313" key="10">
    <source>
        <dbReference type="Proteomes" id="UP000313312"/>
    </source>
</evidence>
<sequence length="211" mass="23777">MKTIKGILSWVLPVIIGLAVALIIRQCFFTVARVDGPSMEPNLINNERIMVWRRSEIKRGSVIVFNAAGIDPQAAENGGFVKNLLGTNGTDYVKRVIAVPGDTVAFKNGSIYVNDHKIDQSYISSSEQKNGSDYNMQPGNWDLKSLSRNWKKNQGAVKVPKNQYFVMGDHRSVSNDSRYWGFVPKDKVIGVVKTFPWDTNKQKRENINDRD</sequence>
<evidence type="ECO:0000256" key="2">
    <source>
        <dbReference type="ARBA" id="ARBA00004401"/>
    </source>
</evidence>
<keyword evidence="7" id="KW-1133">Transmembrane helix</keyword>
<dbReference type="InterPro" id="IPR019758">
    <property type="entry name" value="Pept_S26A_signal_pept_1_CS"/>
</dbReference>
<keyword evidence="5 7" id="KW-0378">Hydrolase</keyword>
<dbReference type="GO" id="GO:0009003">
    <property type="term" value="F:signal peptidase activity"/>
    <property type="evidence" value="ECO:0007669"/>
    <property type="project" value="UniProtKB-EC"/>
</dbReference>
<dbReference type="Gene3D" id="2.10.109.10">
    <property type="entry name" value="Umud Fragment, subunit A"/>
    <property type="match status" value="1"/>
</dbReference>